<keyword evidence="3" id="KW-0067">ATP-binding</keyword>
<dbReference type="InterPro" id="IPR036388">
    <property type="entry name" value="WH-like_DNA-bd_sf"/>
</dbReference>
<protein>
    <submittedName>
        <fullName evidence="3">ATP-dependent DNA helicase</fullName>
    </submittedName>
</protein>
<name>A0A0G0DBN8_9BACT</name>
<comment type="caution">
    <text evidence="3">The sequence shown here is derived from an EMBL/GenBank/DDBJ whole genome shotgun (WGS) entry which is preliminary data.</text>
</comment>
<organism evidence="3 4">
    <name type="scientific">candidate division WS6 bacterium GW2011_GWC1_36_11</name>
    <dbReference type="NCBI Taxonomy" id="1619090"/>
    <lineage>
        <taxon>Bacteria</taxon>
        <taxon>Candidatus Dojkabacteria</taxon>
    </lineage>
</organism>
<dbReference type="AlphaFoldDB" id="A0A0G0DBN8"/>
<dbReference type="Gene3D" id="1.10.10.10">
    <property type="entry name" value="Winged helix-like DNA-binding domain superfamily/Winged helix DNA-binding domain"/>
    <property type="match status" value="1"/>
</dbReference>
<dbReference type="EMBL" id="LBRE01000037">
    <property type="protein sequence ID" value="KKP90858.1"/>
    <property type="molecule type" value="Genomic_DNA"/>
</dbReference>
<gene>
    <name evidence="3" type="ORF">UR96_C0037G0003</name>
</gene>
<sequence length="135" mass="15151">MANTPKKENHVLSTILTLGGIFLGAFLITKLTHQETPDAPLSKESTAKKKEQKPEVKIEEKEIETEEKILGLNARQVNILKVVKEKGIVTPKDLQALAPDVSSRTLRRDMDVLAKEKYISQKGSTKSTFYKYIGR</sequence>
<keyword evidence="3" id="KW-0378">Hydrolase</keyword>
<dbReference type="GO" id="GO:0004386">
    <property type="term" value="F:helicase activity"/>
    <property type="evidence" value="ECO:0007669"/>
    <property type="project" value="UniProtKB-KW"/>
</dbReference>
<feature type="compositionally biased region" description="Basic and acidic residues" evidence="1">
    <location>
        <begin position="45"/>
        <end position="59"/>
    </location>
</feature>
<keyword evidence="2" id="KW-1133">Transmembrane helix</keyword>
<accession>A0A0G0DBN8</accession>
<dbReference type="InterPro" id="IPR036390">
    <property type="entry name" value="WH_DNA-bd_sf"/>
</dbReference>
<evidence type="ECO:0000256" key="1">
    <source>
        <dbReference type="SAM" id="MobiDB-lite"/>
    </source>
</evidence>
<dbReference type="SUPFAM" id="SSF46785">
    <property type="entry name" value="Winged helix' DNA-binding domain"/>
    <property type="match status" value="1"/>
</dbReference>
<reference evidence="3 4" key="1">
    <citation type="journal article" date="2015" name="Nature">
        <title>rRNA introns, odd ribosomes, and small enigmatic genomes across a large radiation of phyla.</title>
        <authorList>
            <person name="Brown C.T."/>
            <person name="Hug L.A."/>
            <person name="Thomas B.C."/>
            <person name="Sharon I."/>
            <person name="Castelle C.J."/>
            <person name="Singh A."/>
            <person name="Wilkins M.J."/>
            <person name="Williams K.H."/>
            <person name="Banfield J.F."/>
        </authorList>
    </citation>
    <scope>NUCLEOTIDE SEQUENCE [LARGE SCALE GENOMIC DNA]</scope>
</reference>
<keyword evidence="3" id="KW-0347">Helicase</keyword>
<feature type="transmembrane region" description="Helical" evidence="2">
    <location>
        <begin position="12"/>
        <end position="29"/>
    </location>
</feature>
<proteinExistence type="predicted"/>
<evidence type="ECO:0000313" key="4">
    <source>
        <dbReference type="Proteomes" id="UP000034140"/>
    </source>
</evidence>
<dbReference type="Proteomes" id="UP000034140">
    <property type="component" value="Unassembled WGS sequence"/>
</dbReference>
<evidence type="ECO:0000313" key="3">
    <source>
        <dbReference type="EMBL" id="KKP90858.1"/>
    </source>
</evidence>
<keyword evidence="2" id="KW-0812">Transmembrane</keyword>
<keyword evidence="3" id="KW-0547">Nucleotide-binding</keyword>
<evidence type="ECO:0000256" key="2">
    <source>
        <dbReference type="SAM" id="Phobius"/>
    </source>
</evidence>
<feature type="region of interest" description="Disordered" evidence="1">
    <location>
        <begin position="36"/>
        <end position="59"/>
    </location>
</feature>
<keyword evidence="2" id="KW-0472">Membrane</keyword>